<dbReference type="Proteomes" id="UP000236321">
    <property type="component" value="Unassembled WGS sequence"/>
</dbReference>
<evidence type="ECO:0000256" key="5">
    <source>
        <dbReference type="ARBA" id="ARBA00022964"/>
    </source>
</evidence>
<keyword evidence="5" id="KW-0223">Dioxygenase</keyword>
<keyword evidence="3" id="KW-0227">DNA damage</keyword>
<dbReference type="GO" id="GO:0016705">
    <property type="term" value="F:oxidoreductase activity, acting on paired donors, with incorporation or reduction of molecular oxygen"/>
    <property type="evidence" value="ECO:0007669"/>
    <property type="project" value="UniProtKB-ARBA"/>
</dbReference>
<evidence type="ECO:0000256" key="2">
    <source>
        <dbReference type="ARBA" id="ARBA00022723"/>
    </source>
</evidence>
<comment type="caution">
    <text evidence="10">The sequence shown here is derived from an EMBL/GenBank/DDBJ whole genome shotgun (WGS) entry which is preliminary data.</text>
</comment>
<feature type="domain" description="Alpha-ketoglutarate-dependent dioxygenase AlkB-like" evidence="9">
    <location>
        <begin position="94"/>
        <end position="270"/>
    </location>
</feature>
<dbReference type="InterPro" id="IPR037151">
    <property type="entry name" value="AlkB-like_sf"/>
</dbReference>
<reference evidence="11" key="1">
    <citation type="submission" date="2017-12" db="EMBL/GenBank/DDBJ databases">
        <title>Improved Draft Genome Sequence of Microcystis aeruginosa NIES-298, a Microcystin-Producing Cyanobacterium from Lake Kasumigaura, Japan.</title>
        <authorList>
            <person name="Yamaguchi H."/>
            <person name="Suzuki S."/>
            <person name="Kawachi M."/>
        </authorList>
    </citation>
    <scope>NUCLEOTIDE SEQUENCE [LARGE SCALE GENOMIC DNA]</scope>
    <source>
        <strain evidence="11">NIES-298</strain>
    </source>
</reference>
<keyword evidence="2" id="KW-0479">Metal-binding</keyword>
<evidence type="ECO:0000313" key="10">
    <source>
        <dbReference type="EMBL" id="GBD52395.1"/>
    </source>
</evidence>
<evidence type="ECO:0000313" key="11">
    <source>
        <dbReference type="Proteomes" id="UP000236321"/>
    </source>
</evidence>
<keyword evidence="7" id="KW-0408">Iron</keyword>
<dbReference type="AlphaFoldDB" id="A0A2H6BQD2"/>
<evidence type="ECO:0000256" key="7">
    <source>
        <dbReference type="ARBA" id="ARBA00023004"/>
    </source>
</evidence>
<dbReference type="GO" id="GO:0140097">
    <property type="term" value="F:catalytic activity, acting on DNA"/>
    <property type="evidence" value="ECO:0007669"/>
    <property type="project" value="UniProtKB-ARBA"/>
</dbReference>
<keyword evidence="6" id="KW-0560">Oxidoreductase</keyword>
<dbReference type="PANTHER" id="PTHR31212:SF4">
    <property type="entry name" value="ALPHA-KETOGLUTARATE-DEPENDENT DIOXYGENASE ALKB HOMOLOG 3"/>
    <property type="match status" value="1"/>
</dbReference>
<gene>
    <name evidence="10" type="ORF">BGM30_14880</name>
</gene>
<evidence type="ECO:0000256" key="8">
    <source>
        <dbReference type="ARBA" id="ARBA00023204"/>
    </source>
</evidence>
<organism evidence="10 11">
    <name type="scientific">Microcystis aeruginosa NIES-298</name>
    <dbReference type="NCBI Taxonomy" id="449468"/>
    <lineage>
        <taxon>Bacteria</taxon>
        <taxon>Bacillati</taxon>
        <taxon>Cyanobacteriota</taxon>
        <taxon>Cyanophyceae</taxon>
        <taxon>Oscillatoriophycideae</taxon>
        <taxon>Chroococcales</taxon>
        <taxon>Microcystaceae</taxon>
        <taxon>Microcystis</taxon>
    </lineage>
</organism>
<sequence>MSKYKTLHIKESISLLKVYLLEAEKTQPIQALIDFKTSQSDNIRQFAQFSDYSYSTLYKWFRRYRQQGIREFIKINPLESTIGETLINRDGEVIFYQEIFNDKQSEYLLNILQNEIAWRQDYIKMMGQTLPLPRLTAWYGDSDKSYTYSGINMNPLAWTDTLLYIKERAETLAGTKFNSVLLNFYRDGRDSVAWHSDDEPELGKNPVIASVSFGSTRKFSLKHKQEEDIINLELTSGSLLIMRGATQRHWLHQLPKTNHNISARINLTFRNII</sequence>
<evidence type="ECO:0000256" key="1">
    <source>
        <dbReference type="ARBA" id="ARBA00001954"/>
    </source>
</evidence>
<dbReference type="GO" id="GO:0051213">
    <property type="term" value="F:dioxygenase activity"/>
    <property type="evidence" value="ECO:0007669"/>
    <property type="project" value="UniProtKB-KW"/>
</dbReference>
<dbReference type="InterPro" id="IPR027450">
    <property type="entry name" value="AlkB-like"/>
</dbReference>
<dbReference type="GO" id="GO:0016787">
    <property type="term" value="F:hydrolase activity"/>
    <property type="evidence" value="ECO:0007669"/>
    <property type="project" value="UniProtKB-ARBA"/>
</dbReference>
<evidence type="ECO:0000256" key="4">
    <source>
        <dbReference type="ARBA" id="ARBA00022842"/>
    </source>
</evidence>
<dbReference type="Pfam" id="PF13532">
    <property type="entry name" value="2OG-FeII_Oxy_2"/>
    <property type="match status" value="1"/>
</dbReference>
<dbReference type="FunFam" id="2.60.120.590:FF:000004">
    <property type="entry name" value="DNA oxidative demethylase ALKBH2"/>
    <property type="match status" value="1"/>
</dbReference>
<evidence type="ECO:0000259" key="9">
    <source>
        <dbReference type="Pfam" id="PF13532"/>
    </source>
</evidence>
<dbReference type="GO" id="GO:0046872">
    <property type="term" value="F:metal ion binding"/>
    <property type="evidence" value="ECO:0007669"/>
    <property type="project" value="UniProtKB-KW"/>
</dbReference>
<dbReference type="RefSeq" id="WP_002776277.1">
    <property type="nucleotide sequence ID" value="NZ_BEIU01000005.1"/>
</dbReference>
<comment type="cofactor">
    <cofactor evidence="1">
        <name>Fe(2+)</name>
        <dbReference type="ChEBI" id="CHEBI:29033"/>
    </cofactor>
</comment>
<dbReference type="PANTHER" id="PTHR31212">
    <property type="entry name" value="ALPHA-KETOGLUTARATE-DEPENDENT DIOXYGENASE ALKB HOMOLOG 3"/>
    <property type="match status" value="1"/>
</dbReference>
<keyword evidence="4" id="KW-0460">Magnesium</keyword>
<accession>A0A2H6BQD2</accession>
<dbReference type="SUPFAM" id="SSF51197">
    <property type="entry name" value="Clavaminate synthase-like"/>
    <property type="match status" value="1"/>
</dbReference>
<protein>
    <recommendedName>
        <fullName evidence="9">Alpha-ketoglutarate-dependent dioxygenase AlkB-like domain-containing protein</fullName>
    </recommendedName>
</protein>
<dbReference type="GO" id="GO:0006307">
    <property type="term" value="P:DNA alkylation repair"/>
    <property type="evidence" value="ECO:0007669"/>
    <property type="project" value="InterPro"/>
</dbReference>
<dbReference type="GO" id="GO:0032451">
    <property type="term" value="F:demethylase activity"/>
    <property type="evidence" value="ECO:0007669"/>
    <property type="project" value="UniProtKB-ARBA"/>
</dbReference>
<dbReference type="EMBL" id="BEYQ01000004">
    <property type="protein sequence ID" value="GBD52395.1"/>
    <property type="molecule type" value="Genomic_DNA"/>
</dbReference>
<keyword evidence="8" id="KW-0234">DNA repair</keyword>
<evidence type="ECO:0000256" key="3">
    <source>
        <dbReference type="ARBA" id="ARBA00022763"/>
    </source>
</evidence>
<dbReference type="InterPro" id="IPR032854">
    <property type="entry name" value="ALKBH3"/>
</dbReference>
<proteinExistence type="predicted"/>
<evidence type="ECO:0000256" key="6">
    <source>
        <dbReference type="ARBA" id="ARBA00023002"/>
    </source>
</evidence>
<dbReference type="Gene3D" id="2.60.120.590">
    <property type="entry name" value="Alpha-ketoglutarate-dependent dioxygenase AlkB-like"/>
    <property type="match status" value="1"/>
</dbReference>
<name>A0A2H6BQD2_MICAE</name>